<evidence type="ECO:0000313" key="2">
    <source>
        <dbReference type="EMBL" id="WNQ12962.1"/>
    </source>
</evidence>
<dbReference type="InterPro" id="IPR036779">
    <property type="entry name" value="LysM_dom_sf"/>
</dbReference>
<dbReference type="RefSeq" id="WP_315606742.1">
    <property type="nucleotide sequence ID" value="NZ_CP130318.1"/>
</dbReference>
<evidence type="ECO:0000313" key="3">
    <source>
        <dbReference type="Proteomes" id="UP001305702"/>
    </source>
</evidence>
<sequence length="348" mass="39480">MTEQRSGLRFDIYERVHLPDGLAGVRELEEAELVPHIQVSEERDYAVIKGHLFLSGRYAGDNGEQGCRLEHLIPVEITMPFNRVHRVEDIRVEIDQFDIDKLSDRSLNVTGVLSLHGIEMLDSSSPAWEEAQDEEVFVHQPDPPTYREPEQEIPYSLAEAESEEEPVQEFNENPLMQELAAEEPAPVHQPVAKQQQGAYHQPDKPEYEPLFGQPQAQPVSSYFTYQEEEAEDPAAEAAADSHAAVSSRILPNPLEPVKAAVQREPKAAIKSAEPAPEPVSSDALEWKKLFIGEEKEQNRFKRMRICIVQKEETLEQIAQRYSINSREIQLFNRLASPEIGEGQIIYIP</sequence>
<keyword evidence="3" id="KW-1185">Reference proteome</keyword>
<dbReference type="Gene3D" id="3.10.350.10">
    <property type="entry name" value="LysM domain"/>
    <property type="match status" value="1"/>
</dbReference>
<protein>
    <submittedName>
        <fullName evidence="2">LysM peptidoglycan-binding domain-containing protein</fullName>
    </submittedName>
</protein>
<dbReference type="SUPFAM" id="SSF54106">
    <property type="entry name" value="LysM domain"/>
    <property type="match status" value="1"/>
</dbReference>
<organism evidence="2 3">
    <name type="scientific">Paenibacillus aurantius</name>
    <dbReference type="NCBI Taxonomy" id="2918900"/>
    <lineage>
        <taxon>Bacteria</taxon>
        <taxon>Bacillati</taxon>
        <taxon>Bacillota</taxon>
        <taxon>Bacilli</taxon>
        <taxon>Bacillales</taxon>
        <taxon>Paenibacillaceae</taxon>
        <taxon>Paenibacillus</taxon>
    </lineage>
</organism>
<proteinExistence type="predicted"/>
<dbReference type="InterPro" id="IPR018392">
    <property type="entry name" value="LysM"/>
</dbReference>
<dbReference type="AlphaFoldDB" id="A0AA96LK99"/>
<dbReference type="KEGG" id="paun:MJA45_08020"/>
<dbReference type="Pfam" id="PF01476">
    <property type="entry name" value="LysM"/>
    <property type="match status" value="1"/>
</dbReference>
<dbReference type="Pfam" id="PF20918">
    <property type="entry name" value="SPOCS_spoVID-N"/>
    <property type="match status" value="1"/>
</dbReference>
<reference evidence="2 3" key="1">
    <citation type="submission" date="2022-02" db="EMBL/GenBank/DDBJ databases">
        <title>Paenibacillus sp. MBLB1776 Whole Genome Shotgun Sequencing.</title>
        <authorList>
            <person name="Hwang C.Y."/>
            <person name="Cho E.-S."/>
            <person name="Seo M.-J."/>
        </authorList>
    </citation>
    <scope>NUCLEOTIDE SEQUENCE [LARGE SCALE GENOMIC DNA]</scope>
    <source>
        <strain evidence="2 3">MBLB1776</strain>
    </source>
</reference>
<evidence type="ECO:0000259" key="1">
    <source>
        <dbReference type="PROSITE" id="PS51782"/>
    </source>
</evidence>
<accession>A0AA96LK99</accession>
<name>A0AA96LK99_9BACL</name>
<dbReference type="EMBL" id="CP130318">
    <property type="protein sequence ID" value="WNQ12962.1"/>
    <property type="molecule type" value="Genomic_DNA"/>
</dbReference>
<gene>
    <name evidence="2" type="ORF">MJA45_08020</name>
</gene>
<dbReference type="PROSITE" id="PS51782">
    <property type="entry name" value="LYSM"/>
    <property type="match status" value="1"/>
</dbReference>
<feature type="domain" description="LysM" evidence="1">
    <location>
        <begin position="304"/>
        <end position="347"/>
    </location>
</feature>
<dbReference type="InterPro" id="IPR048862">
    <property type="entry name" value="SPOCS_spoVID_N"/>
</dbReference>
<dbReference type="CDD" id="cd00118">
    <property type="entry name" value="LysM"/>
    <property type="match status" value="1"/>
</dbReference>
<dbReference type="Proteomes" id="UP001305702">
    <property type="component" value="Chromosome"/>
</dbReference>
<dbReference type="SMART" id="SM00257">
    <property type="entry name" value="LysM"/>
    <property type="match status" value="1"/>
</dbReference>